<reference evidence="12 13" key="1">
    <citation type="journal article" date="2010" name="Cell">
        <title>The genome of Naegleria gruberi illuminates early eukaryotic versatility.</title>
        <authorList>
            <person name="Fritz-Laylin L.K."/>
            <person name="Prochnik S.E."/>
            <person name="Ginger M.L."/>
            <person name="Dacks J.B."/>
            <person name="Carpenter M.L."/>
            <person name="Field M.C."/>
            <person name="Kuo A."/>
            <person name="Paredez A."/>
            <person name="Chapman J."/>
            <person name="Pham J."/>
            <person name="Shu S."/>
            <person name="Neupane R."/>
            <person name="Cipriano M."/>
            <person name="Mancuso J."/>
            <person name="Tu H."/>
            <person name="Salamov A."/>
            <person name="Lindquist E."/>
            <person name="Shapiro H."/>
            <person name="Lucas S."/>
            <person name="Grigoriev I.V."/>
            <person name="Cande W.Z."/>
            <person name="Fulton C."/>
            <person name="Rokhsar D.S."/>
            <person name="Dawson S.C."/>
        </authorList>
    </citation>
    <scope>NUCLEOTIDE SEQUENCE [LARGE SCALE GENOMIC DNA]</scope>
    <source>
        <strain evidence="12 13">NEG-M</strain>
    </source>
</reference>
<dbReference type="GO" id="GO:0005524">
    <property type="term" value="F:ATP binding"/>
    <property type="evidence" value="ECO:0007669"/>
    <property type="project" value="UniProtKB-KW"/>
</dbReference>
<dbReference type="KEGG" id="ngr:NAEGRDRAFT_36212"/>
<dbReference type="RefSeq" id="XP_002678753.1">
    <property type="nucleotide sequence ID" value="XM_002678707.1"/>
</dbReference>
<dbReference type="OMA" id="NMFLPDR"/>
<sequence>MFRQACSSLLSSSLPTKTTRANYYYNRRLNNSSLLKSIIQYNTFSTCLSQNNASEKKTKSSAAATTTGGLITTPIYYVNGPPHIGHLFTTILSDSIYLYHKQLKNRHDMIFSTGTDEHGSKVQRTAIKNLPNQNTLDDETINKSCVEFCEKISETFKTMMKDFNIQYTHYLRTSATREHRETVERVWKELEKRGDIYLGEYQGWYCTTDEAFTTDIEQVKITNEKGEEELVTLSKASGNRCEFVTEKNYKFRLSKYMDRIQQWLEENPNTVKPKERYNELMELIKKEKERSPESLDLSISRTRDRVQWGIPVPDDSEHTIYVWLDALTNYLTAGSTLANESLNWPPTVQIIGKDILKFHGIYWPAFLMALGKELPETILVHSYWLVNDVKMSKSLGNVVSPYDLLNQTGVEHDLLRYYLLSEAVLSNDSSFSMVRFPVKVNELADIFGNLLTRAFNKKFHAEEGEIQYRNLQFDCPNAEQNPNQTAQELIELLNDLQEQVRNAYEERCEVRFANLAATKILKKCNQLFDEVKPWILVKDAVANAQQIEELMFLVAETLRNCSIALYPVLPHKMNQSLSFFNQSTPLLEDIGFCKKGTSIRVKSNPEILFKKIEEVKQQEHSSRGRGKNKEKNAEKK</sequence>
<dbReference type="Gene3D" id="2.170.220.10">
    <property type="match status" value="1"/>
</dbReference>
<dbReference type="Pfam" id="PF19303">
    <property type="entry name" value="Anticodon_3"/>
    <property type="match status" value="1"/>
</dbReference>
<comment type="similarity">
    <text evidence="8">Belongs to the class-I aminoacyl-tRNA synthetase family.</text>
</comment>
<evidence type="ECO:0000313" key="13">
    <source>
        <dbReference type="Proteomes" id="UP000006671"/>
    </source>
</evidence>
<dbReference type="InterPro" id="IPR041872">
    <property type="entry name" value="Anticodon_Met"/>
</dbReference>
<proteinExistence type="inferred from homology"/>
<dbReference type="FunFam" id="2.170.220.10:FF:000001">
    <property type="entry name" value="methionine--tRNA ligase, mitochondrial"/>
    <property type="match status" value="1"/>
</dbReference>
<dbReference type="PANTHER" id="PTHR43326:SF1">
    <property type="entry name" value="METHIONINE--TRNA LIGASE, MITOCHONDRIAL"/>
    <property type="match status" value="1"/>
</dbReference>
<dbReference type="Proteomes" id="UP000006671">
    <property type="component" value="Unassembled WGS sequence"/>
</dbReference>
<dbReference type="GO" id="GO:0006431">
    <property type="term" value="P:methionyl-tRNA aminoacylation"/>
    <property type="evidence" value="ECO:0007669"/>
    <property type="project" value="InterPro"/>
</dbReference>
<organism evidence="13">
    <name type="scientific">Naegleria gruberi</name>
    <name type="common">Amoeba</name>
    <dbReference type="NCBI Taxonomy" id="5762"/>
    <lineage>
        <taxon>Eukaryota</taxon>
        <taxon>Discoba</taxon>
        <taxon>Heterolobosea</taxon>
        <taxon>Tetramitia</taxon>
        <taxon>Eutetramitia</taxon>
        <taxon>Vahlkampfiidae</taxon>
        <taxon>Naegleria</taxon>
    </lineage>
</organism>
<keyword evidence="2 8" id="KW-0436">Ligase</keyword>
<keyword evidence="6 8" id="KW-0030">Aminoacyl-tRNA synthetase</keyword>
<dbReference type="OrthoDB" id="24670at2759"/>
<feature type="domain" description="Methionyl-tRNA synthetase anticodon-binding" evidence="11">
    <location>
        <begin position="490"/>
        <end position="627"/>
    </location>
</feature>
<dbReference type="GO" id="GO:0005739">
    <property type="term" value="C:mitochondrion"/>
    <property type="evidence" value="ECO:0007669"/>
    <property type="project" value="UniProtKB-ARBA"/>
</dbReference>
<dbReference type="VEuPathDB" id="AmoebaDB:NAEGRDRAFT_36212"/>
<dbReference type="EC" id="6.1.1.10" evidence="1"/>
<dbReference type="InterPro" id="IPR023457">
    <property type="entry name" value="Met-tRNA_synth_2"/>
</dbReference>
<comment type="catalytic activity">
    <reaction evidence="7">
        <text>tRNA(Met) + L-methionine + ATP = L-methionyl-tRNA(Met) + AMP + diphosphate</text>
        <dbReference type="Rhea" id="RHEA:13481"/>
        <dbReference type="Rhea" id="RHEA-COMP:9667"/>
        <dbReference type="Rhea" id="RHEA-COMP:9698"/>
        <dbReference type="ChEBI" id="CHEBI:30616"/>
        <dbReference type="ChEBI" id="CHEBI:33019"/>
        <dbReference type="ChEBI" id="CHEBI:57844"/>
        <dbReference type="ChEBI" id="CHEBI:78442"/>
        <dbReference type="ChEBI" id="CHEBI:78530"/>
        <dbReference type="ChEBI" id="CHEBI:456215"/>
        <dbReference type="EC" id="6.1.1.10"/>
    </reaction>
</comment>
<evidence type="ECO:0000256" key="3">
    <source>
        <dbReference type="ARBA" id="ARBA00022741"/>
    </source>
</evidence>
<evidence type="ECO:0000259" key="11">
    <source>
        <dbReference type="Pfam" id="PF19303"/>
    </source>
</evidence>
<dbReference type="InParanoid" id="D2VAU2"/>
<keyword evidence="5 8" id="KW-0648">Protein biosynthesis</keyword>
<gene>
    <name evidence="12" type="ORF">NAEGRDRAFT_36212</name>
</gene>
<dbReference type="CDD" id="cd00814">
    <property type="entry name" value="MetRS_core"/>
    <property type="match status" value="1"/>
</dbReference>
<evidence type="ECO:0000259" key="10">
    <source>
        <dbReference type="Pfam" id="PF09334"/>
    </source>
</evidence>
<evidence type="ECO:0000256" key="4">
    <source>
        <dbReference type="ARBA" id="ARBA00022840"/>
    </source>
</evidence>
<dbReference type="SUPFAM" id="SSF47323">
    <property type="entry name" value="Anticodon-binding domain of a subclass of class I aminoacyl-tRNA synthetases"/>
    <property type="match status" value="1"/>
</dbReference>
<dbReference type="GeneID" id="8859314"/>
<dbReference type="NCBIfam" id="TIGR00398">
    <property type="entry name" value="metG"/>
    <property type="match status" value="1"/>
</dbReference>
<feature type="region of interest" description="Disordered" evidence="9">
    <location>
        <begin position="613"/>
        <end position="636"/>
    </location>
</feature>
<evidence type="ECO:0000256" key="6">
    <source>
        <dbReference type="ARBA" id="ARBA00023146"/>
    </source>
</evidence>
<evidence type="ECO:0000256" key="7">
    <source>
        <dbReference type="ARBA" id="ARBA00047364"/>
    </source>
</evidence>
<accession>D2VAU2</accession>
<dbReference type="Pfam" id="PF09334">
    <property type="entry name" value="tRNA-synt_1g"/>
    <property type="match status" value="1"/>
</dbReference>
<evidence type="ECO:0000256" key="1">
    <source>
        <dbReference type="ARBA" id="ARBA00012838"/>
    </source>
</evidence>
<dbReference type="InterPro" id="IPR015413">
    <property type="entry name" value="Methionyl/Leucyl_tRNA_Synth"/>
</dbReference>
<keyword evidence="13" id="KW-1185">Reference proteome</keyword>
<dbReference type="InterPro" id="IPR033911">
    <property type="entry name" value="MetRS_core"/>
</dbReference>
<dbReference type="PANTHER" id="PTHR43326">
    <property type="entry name" value="METHIONYL-TRNA SYNTHETASE"/>
    <property type="match status" value="1"/>
</dbReference>
<evidence type="ECO:0000256" key="2">
    <source>
        <dbReference type="ARBA" id="ARBA00022598"/>
    </source>
</evidence>
<dbReference type="InterPro" id="IPR009080">
    <property type="entry name" value="tRNAsynth_Ia_anticodon-bd"/>
</dbReference>
<protein>
    <recommendedName>
        <fullName evidence="1">methionine--tRNA ligase</fullName>
        <ecNumber evidence="1">6.1.1.10</ecNumber>
    </recommendedName>
</protein>
<dbReference type="STRING" id="5762.D2VAU2"/>
<keyword evidence="3 8" id="KW-0547">Nucleotide-binding</keyword>
<dbReference type="PRINTS" id="PR01041">
    <property type="entry name" value="TRNASYNTHMET"/>
</dbReference>
<dbReference type="FunCoup" id="D2VAU2">
    <property type="interactions" value="221"/>
</dbReference>
<dbReference type="SUPFAM" id="SSF52374">
    <property type="entry name" value="Nucleotidylyl transferase"/>
    <property type="match status" value="1"/>
</dbReference>
<dbReference type="eggNOG" id="KOG0436">
    <property type="taxonomic scope" value="Eukaryota"/>
</dbReference>
<dbReference type="GO" id="GO:0004825">
    <property type="term" value="F:methionine-tRNA ligase activity"/>
    <property type="evidence" value="ECO:0007669"/>
    <property type="project" value="UniProtKB-EC"/>
</dbReference>
<dbReference type="AlphaFoldDB" id="D2VAU2"/>
<dbReference type="Gene3D" id="1.10.730.10">
    <property type="entry name" value="Isoleucyl-tRNA Synthetase, Domain 1"/>
    <property type="match status" value="1"/>
</dbReference>
<feature type="domain" description="Methionyl/Leucyl tRNA synthetase" evidence="10">
    <location>
        <begin position="70"/>
        <end position="454"/>
    </location>
</feature>
<evidence type="ECO:0000256" key="8">
    <source>
        <dbReference type="RuleBase" id="RU363039"/>
    </source>
</evidence>
<dbReference type="EMBL" id="GG738860">
    <property type="protein sequence ID" value="EFC46009.1"/>
    <property type="molecule type" value="Genomic_DNA"/>
</dbReference>
<dbReference type="Gene3D" id="3.40.50.620">
    <property type="entry name" value="HUPs"/>
    <property type="match status" value="1"/>
</dbReference>
<keyword evidence="4 8" id="KW-0067">ATP-binding</keyword>
<name>D2VAU2_NAEGR</name>
<dbReference type="InterPro" id="IPR014758">
    <property type="entry name" value="Met-tRNA_synth"/>
</dbReference>
<evidence type="ECO:0000313" key="12">
    <source>
        <dbReference type="EMBL" id="EFC46009.1"/>
    </source>
</evidence>
<evidence type="ECO:0000256" key="5">
    <source>
        <dbReference type="ARBA" id="ARBA00022917"/>
    </source>
</evidence>
<evidence type="ECO:0000256" key="9">
    <source>
        <dbReference type="SAM" id="MobiDB-lite"/>
    </source>
</evidence>
<dbReference type="InterPro" id="IPR014729">
    <property type="entry name" value="Rossmann-like_a/b/a_fold"/>
</dbReference>